<organism evidence="2 3">
    <name type="scientific">Mycetomoellerius zeteki</name>
    <dbReference type="NCBI Taxonomy" id="64791"/>
    <lineage>
        <taxon>Eukaryota</taxon>
        <taxon>Metazoa</taxon>
        <taxon>Ecdysozoa</taxon>
        <taxon>Arthropoda</taxon>
        <taxon>Hexapoda</taxon>
        <taxon>Insecta</taxon>
        <taxon>Pterygota</taxon>
        <taxon>Neoptera</taxon>
        <taxon>Endopterygota</taxon>
        <taxon>Hymenoptera</taxon>
        <taxon>Apocrita</taxon>
        <taxon>Aculeata</taxon>
        <taxon>Formicoidea</taxon>
        <taxon>Formicidae</taxon>
        <taxon>Myrmicinae</taxon>
        <taxon>Mycetomoellerius</taxon>
    </lineage>
</organism>
<dbReference type="EMBL" id="KQ982585">
    <property type="protein sequence ID" value="KYQ54264.1"/>
    <property type="molecule type" value="Genomic_DNA"/>
</dbReference>
<evidence type="ECO:0000256" key="1">
    <source>
        <dbReference type="SAM" id="MobiDB-lite"/>
    </source>
</evidence>
<dbReference type="Proteomes" id="UP000075809">
    <property type="component" value="Unassembled WGS sequence"/>
</dbReference>
<gene>
    <name evidence="2" type="ORF">ALC60_06808</name>
</gene>
<accession>A0A151X253</accession>
<reference evidence="2 3" key="1">
    <citation type="submission" date="2015-09" db="EMBL/GenBank/DDBJ databases">
        <title>Trachymyrmex zeteki WGS genome.</title>
        <authorList>
            <person name="Nygaard S."/>
            <person name="Hu H."/>
            <person name="Boomsma J."/>
            <person name="Zhang G."/>
        </authorList>
    </citation>
    <scope>NUCLEOTIDE SEQUENCE [LARGE SCALE GENOMIC DNA]</scope>
    <source>
        <strain evidence="2">Tzet28-1</strain>
        <tissue evidence="2">Whole body</tissue>
    </source>
</reference>
<feature type="compositionally biased region" description="Basic and acidic residues" evidence="1">
    <location>
        <begin position="50"/>
        <end position="59"/>
    </location>
</feature>
<protein>
    <submittedName>
        <fullName evidence="2">Uncharacterized protein</fullName>
    </submittedName>
</protein>
<sequence length="87" mass="9714">MSSTHFFGAVLQGTPRTPVGGERLDKHGALSDGPSAVLSWQRRGRKRSRGGRDVRDRKALAKRKVVHQTDEPVDAQMRFNVSPRLHV</sequence>
<evidence type="ECO:0000313" key="3">
    <source>
        <dbReference type="Proteomes" id="UP000075809"/>
    </source>
</evidence>
<dbReference type="AlphaFoldDB" id="A0A151X253"/>
<proteinExistence type="predicted"/>
<evidence type="ECO:0000313" key="2">
    <source>
        <dbReference type="EMBL" id="KYQ54264.1"/>
    </source>
</evidence>
<keyword evidence="3" id="KW-1185">Reference proteome</keyword>
<feature type="region of interest" description="Disordered" evidence="1">
    <location>
        <begin position="1"/>
        <end position="71"/>
    </location>
</feature>
<name>A0A151X253_9HYME</name>